<sequence length="297" mass="33343">MAPSPIDLSEVFDLHLKDPLSLHSENFLKNVMFKHSGSGEIVVQKGSKEREDKAAIIGRVSNNDCFLSPFTTWTRKTGREFNSIEFSFSLDEPSHCIPFKTAHWKAATKRLNTLLNLESNADFRRQGVLLHAGNDRDRIQLKHSAFSPKDPEATDDSDSDSGLPEAFTWNGWPAIGDAKEALDELHSRGTHDLVPLPAYDMDAELISPECYKDILMNAVVEVHFVLEHWRISAEKKDVFKASIVKVYALTPPLKYTVESPIKGSSRRRIERSDPDSPTKRRRIVTSGENGEDSGNQA</sequence>
<comment type="caution">
    <text evidence="2">The sequence shown here is derived from an EMBL/GenBank/DDBJ whole genome shotgun (WGS) entry which is preliminary data.</text>
</comment>
<dbReference type="AlphaFoldDB" id="A0AAW0DU50"/>
<feature type="compositionally biased region" description="Polar residues" evidence="1">
    <location>
        <begin position="286"/>
        <end position="297"/>
    </location>
</feature>
<proteinExistence type="predicted"/>
<reference evidence="2 3" key="1">
    <citation type="submission" date="2024-01" db="EMBL/GenBank/DDBJ databases">
        <title>A draft genome for a cacao thread blight-causing isolate of Paramarasmius palmivorus.</title>
        <authorList>
            <person name="Baruah I.K."/>
            <person name="Bukari Y."/>
            <person name="Amoako-Attah I."/>
            <person name="Meinhardt L.W."/>
            <person name="Bailey B.A."/>
            <person name="Cohen S.P."/>
        </authorList>
    </citation>
    <scope>NUCLEOTIDE SEQUENCE [LARGE SCALE GENOMIC DNA]</scope>
    <source>
        <strain evidence="2 3">GH-12</strain>
    </source>
</reference>
<evidence type="ECO:0000256" key="1">
    <source>
        <dbReference type="SAM" id="MobiDB-lite"/>
    </source>
</evidence>
<name>A0AAW0DU50_9AGAR</name>
<gene>
    <name evidence="2" type="ORF">VNI00_003684</name>
</gene>
<keyword evidence="3" id="KW-1185">Reference proteome</keyword>
<evidence type="ECO:0000313" key="3">
    <source>
        <dbReference type="Proteomes" id="UP001383192"/>
    </source>
</evidence>
<accession>A0AAW0DU50</accession>
<organism evidence="2 3">
    <name type="scientific">Paramarasmius palmivorus</name>
    <dbReference type="NCBI Taxonomy" id="297713"/>
    <lineage>
        <taxon>Eukaryota</taxon>
        <taxon>Fungi</taxon>
        <taxon>Dikarya</taxon>
        <taxon>Basidiomycota</taxon>
        <taxon>Agaricomycotina</taxon>
        <taxon>Agaricomycetes</taxon>
        <taxon>Agaricomycetidae</taxon>
        <taxon>Agaricales</taxon>
        <taxon>Marasmiineae</taxon>
        <taxon>Marasmiaceae</taxon>
        <taxon>Paramarasmius</taxon>
    </lineage>
</organism>
<feature type="region of interest" description="Disordered" evidence="1">
    <location>
        <begin position="260"/>
        <end position="297"/>
    </location>
</feature>
<dbReference type="Proteomes" id="UP001383192">
    <property type="component" value="Unassembled WGS sequence"/>
</dbReference>
<dbReference type="EMBL" id="JAYKXP010000009">
    <property type="protein sequence ID" value="KAK7054486.1"/>
    <property type="molecule type" value="Genomic_DNA"/>
</dbReference>
<evidence type="ECO:0000313" key="2">
    <source>
        <dbReference type="EMBL" id="KAK7054486.1"/>
    </source>
</evidence>
<feature type="region of interest" description="Disordered" evidence="1">
    <location>
        <begin position="143"/>
        <end position="162"/>
    </location>
</feature>
<protein>
    <submittedName>
        <fullName evidence="2">Uncharacterized protein</fullName>
    </submittedName>
</protein>